<feature type="domain" description="SF4 helicase" evidence="13">
    <location>
        <begin position="156"/>
        <end position="442"/>
    </location>
</feature>
<proteinExistence type="inferred from homology"/>
<dbReference type="Gene3D" id="3.40.50.300">
    <property type="entry name" value="P-loop containing nucleotide triphosphate hydrolases"/>
    <property type="match status" value="1"/>
</dbReference>
<dbReference type="PANTHER" id="PTHR30153:SF2">
    <property type="entry name" value="REPLICATIVE DNA HELICASE"/>
    <property type="match status" value="1"/>
</dbReference>
<evidence type="ECO:0000256" key="7">
    <source>
        <dbReference type="ARBA" id="ARBA00022840"/>
    </source>
</evidence>
<keyword evidence="2 12" id="KW-0639">Primosome</keyword>
<dbReference type="NCBIfam" id="TIGR00665">
    <property type="entry name" value="DnaB"/>
    <property type="match status" value="1"/>
</dbReference>
<name>A0A532VBB7_UNCT6</name>
<evidence type="ECO:0000313" key="15">
    <source>
        <dbReference type="Proteomes" id="UP000317778"/>
    </source>
</evidence>
<dbReference type="Pfam" id="PF00772">
    <property type="entry name" value="DnaB"/>
    <property type="match status" value="1"/>
</dbReference>
<comment type="catalytic activity">
    <reaction evidence="10 12">
        <text>ATP + H2O = ADP + phosphate + H(+)</text>
        <dbReference type="Rhea" id="RHEA:13065"/>
        <dbReference type="ChEBI" id="CHEBI:15377"/>
        <dbReference type="ChEBI" id="CHEBI:15378"/>
        <dbReference type="ChEBI" id="CHEBI:30616"/>
        <dbReference type="ChEBI" id="CHEBI:43474"/>
        <dbReference type="ChEBI" id="CHEBI:456216"/>
        <dbReference type="EC" id="5.6.2.3"/>
    </reaction>
</comment>
<dbReference type="AlphaFoldDB" id="A0A532VBB7"/>
<comment type="caution">
    <text evidence="14">The sequence shown here is derived from an EMBL/GenBank/DDBJ whole genome shotgun (WGS) entry which is preliminary data.</text>
</comment>
<dbReference type="GO" id="GO:0016887">
    <property type="term" value="F:ATP hydrolysis activity"/>
    <property type="evidence" value="ECO:0007669"/>
    <property type="project" value="RHEA"/>
</dbReference>
<gene>
    <name evidence="14" type="primary">dnaB</name>
    <name evidence="14" type="ORF">CEE36_00385</name>
</gene>
<keyword evidence="9" id="KW-0413">Isomerase</keyword>
<comment type="similarity">
    <text evidence="1 12">Belongs to the helicase family. DnaB subfamily.</text>
</comment>
<dbReference type="InterPro" id="IPR007692">
    <property type="entry name" value="DNA_helicase_DnaB"/>
</dbReference>
<dbReference type="SMART" id="SM00382">
    <property type="entry name" value="AAA"/>
    <property type="match status" value="1"/>
</dbReference>
<evidence type="ECO:0000256" key="3">
    <source>
        <dbReference type="ARBA" id="ARBA00022705"/>
    </source>
</evidence>
<dbReference type="GO" id="GO:0003677">
    <property type="term" value="F:DNA binding"/>
    <property type="evidence" value="ECO:0007669"/>
    <property type="project" value="UniProtKB-UniRule"/>
</dbReference>
<evidence type="ECO:0000256" key="10">
    <source>
        <dbReference type="ARBA" id="ARBA00048954"/>
    </source>
</evidence>
<dbReference type="PANTHER" id="PTHR30153">
    <property type="entry name" value="REPLICATIVE DNA HELICASE DNAB"/>
    <property type="match status" value="1"/>
</dbReference>
<keyword evidence="3 12" id="KW-0235">DNA replication</keyword>
<dbReference type="Gene3D" id="1.10.860.10">
    <property type="entry name" value="DNAb Helicase, Chain A"/>
    <property type="match status" value="1"/>
</dbReference>
<dbReference type="EMBL" id="NJBO01000001">
    <property type="protein sequence ID" value="TKJ44452.1"/>
    <property type="molecule type" value="Genomic_DNA"/>
</dbReference>
<reference evidence="14 15" key="1">
    <citation type="submission" date="2017-06" db="EMBL/GenBank/DDBJ databases">
        <title>Novel microbial phyla capable of carbon fixation and sulfur reduction in deep-sea sediments.</title>
        <authorList>
            <person name="Huang J."/>
            <person name="Baker B."/>
            <person name="Wang Y."/>
        </authorList>
    </citation>
    <scope>NUCLEOTIDE SEQUENCE [LARGE SCALE GENOMIC DNA]</scope>
    <source>
        <strain evidence="14">B3_TA06</strain>
    </source>
</reference>
<dbReference type="GO" id="GO:0006269">
    <property type="term" value="P:DNA replication, synthesis of primer"/>
    <property type="evidence" value="ECO:0007669"/>
    <property type="project" value="UniProtKB-UniRule"/>
</dbReference>
<evidence type="ECO:0000256" key="1">
    <source>
        <dbReference type="ARBA" id="ARBA00008428"/>
    </source>
</evidence>
<keyword evidence="8 12" id="KW-0238">DNA-binding</keyword>
<dbReference type="InterPro" id="IPR036185">
    <property type="entry name" value="DNA_heli_DnaB-like_N_sf"/>
</dbReference>
<evidence type="ECO:0000256" key="6">
    <source>
        <dbReference type="ARBA" id="ARBA00022806"/>
    </source>
</evidence>
<comment type="function">
    <text evidence="12">The main replicative DNA helicase, it participates in initiation and elongation during chromosome replication. Travels ahead of the DNA replisome, separating dsDNA into templates for DNA synthesis. A processive ATP-dependent 5'-3' DNA helicase it has DNA-dependent ATPase activity.</text>
</comment>
<dbReference type="GO" id="GO:0005829">
    <property type="term" value="C:cytosol"/>
    <property type="evidence" value="ECO:0007669"/>
    <property type="project" value="TreeGrafter"/>
</dbReference>
<keyword evidence="6 12" id="KW-0347">Helicase</keyword>
<keyword evidence="4 12" id="KW-0547">Nucleotide-binding</keyword>
<dbReference type="Pfam" id="PF03796">
    <property type="entry name" value="DnaB_C"/>
    <property type="match status" value="1"/>
</dbReference>
<keyword evidence="7 12" id="KW-0067">ATP-binding</keyword>
<evidence type="ECO:0000256" key="12">
    <source>
        <dbReference type="RuleBase" id="RU362085"/>
    </source>
</evidence>
<organism evidence="14 15">
    <name type="scientific">candidate division TA06 bacterium B3_TA06</name>
    <dbReference type="NCBI Taxonomy" id="2012487"/>
    <lineage>
        <taxon>Bacteria</taxon>
        <taxon>Bacteria division TA06</taxon>
    </lineage>
</organism>
<dbReference type="SUPFAM" id="SSF52540">
    <property type="entry name" value="P-loop containing nucleoside triphosphate hydrolases"/>
    <property type="match status" value="1"/>
</dbReference>
<dbReference type="InterPro" id="IPR007694">
    <property type="entry name" value="DNA_helicase_DnaB-like_C"/>
</dbReference>
<dbReference type="Proteomes" id="UP000317778">
    <property type="component" value="Unassembled WGS sequence"/>
</dbReference>
<accession>A0A532VBB7</accession>
<evidence type="ECO:0000256" key="4">
    <source>
        <dbReference type="ARBA" id="ARBA00022741"/>
    </source>
</evidence>
<evidence type="ECO:0000256" key="11">
    <source>
        <dbReference type="NCBIfam" id="TIGR00665"/>
    </source>
</evidence>
<evidence type="ECO:0000256" key="5">
    <source>
        <dbReference type="ARBA" id="ARBA00022801"/>
    </source>
</evidence>
<dbReference type="PROSITE" id="PS51199">
    <property type="entry name" value="SF4_HELICASE"/>
    <property type="match status" value="1"/>
</dbReference>
<evidence type="ECO:0000259" key="13">
    <source>
        <dbReference type="PROSITE" id="PS51199"/>
    </source>
</evidence>
<dbReference type="InterPro" id="IPR016136">
    <property type="entry name" value="DNA_helicase_N/primase_C"/>
</dbReference>
<evidence type="ECO:0000256" key="9">
    <source>
        <dbReference type="ARBA" id="ARBA00023235"/>
    </source>
</evidence>
<dbReference type="InterPro" id="IPR027417">
    <property type="entry name" value="P-loop_NTPase"/>
</dbReference>
<dbReference type="GO" id="GO:0043139">
    <property type="term" value="F:5'-3' DNA helicase activity"/>
    <property type="evidence" value="ECO:0007669"/>
    <property type="project" value="UniProtKB-EC"/>
</dbReference>
<dbReference type="InterPro" id="IPR003593">
    <property type="entry name" value="AAA+_ATPase"/>
</dbReference>
<dbReference type="SUPFAM" id="SSF48024">
    <property type="entry name" value="N-terminal domain of DnaB helicase"/>
    <property type="match status" value="1"/>
</dbReference>
<dbReference type="GO" id="GO:0005524">
    <property type="term" value="F:ATP binding"/>
    <property type="evidence" value="ECO:0007669"/>
    <property type="project" value="UniProtKB-UniRule"/>
</dbReference>
<protein>
    <recommendedName>
        <fullName evidence="11 12">Replicative DNA helicase</fullName>
        <ecNumber evidence="11 12">5.6.2.3</ecNumber>
    </recommendedName>
</protein>
<sequence length="457" mass="52023">MLISQEAMYKAFGTLRPSCFYDRKNRLIAEALQGLFERNETADLVTVIEELKRQKKLSDAGGLGYLSSLAENVVAPAHVEEHARIVYEKWVQRRLIGIATRIVQDAYDSSQPVDEMLDKAENLIFEIKESKLRRGFVALKDLLVPAMRNIDMAKQEGRYITGIRTGFTDLDKWTSGFQKGELVIIAGRPSMGKSSLATNIVVEAARHTGIRVGIFSLEMTTEMLTERIICSEAGVRLSKMRSGRLSMDEYRRISEAMGRLNELQIFIDDSASLTVLELKAKARRLHAEGEVGMFIVDYMQLMDASAGFAGQRNRQQEITEISRVLKALAKELNVPVVAISQLSRRPEMREDKRPQLADLRESGSIEQDADLVMLIYRPGFYQTSKEEKHREEDTEEDREEIVVTEAKIARIIIAKQRNGPTGEFRMVFLDKYMRFEDYTAREEPERIAPSVTEEPLD</sequence>
<evidence type="ECO:0000313" key="14">
    <source>
        <dbReference type="EMBL" id="TKJ44452.1"/>
    </source>
</evidence>
<evidence type="ECO:0000256" key="8">
    <source>
        <dbReference type="ARBA" id="ARBA00023125"/>
    </source>
</evidence>
<evidence type="ECO:0000256" key="2">
    <source>
        <dbReference type="ARBA" id="ARBA00022515"/>
    </source>
</evidence>
<dbReference type="CDD" id="cd00984">
    <property type="entry name" value="DnaB_C"/>
    <property type="match status" value="1"/>
</dbReference>
<dbReference type="EC" id="5.6.2.3" evidence="11 12"/>
<dbReference type="InterPro" id="IPR007693">
    <property type="entry name" value="DNA_helicase_DnaB-like_N"/>
</dbReference>
<dbReference type="GO" id="GO:1990077">
    <property type="term" value="C:primosome complex"/>
    <property type="evidence" value="ECO:0007669"/>
    <property type="project" value="UniProtKB-UniRule"/>
</dbReference>
<keyword evidence="5 12" id="KW-0378">Hydrolase</keyword>